<dbReference type="GO" id="GO:0022857">
    <property type="term" value="F:transmembrane transporter activity"/>
    <property type="evidence" value="ECO:0007669"/>
    <property type="project" value="InterPro"/>
</dbReference>
<keyword evidence="6" id="KW-1185">Reference proteome</keyword>
<protein>
    <submittedName>
        <fullName evidence="5">Uncharacterized protein</fullName>
    </submittedName>
</protein>
<evidence type="ECO:0000256" key="1">
    <source>
        <dbReference type="ARBA" id="ARBA00004141"/>
    </source>
</evidence>
<organism evidence="5 6">
    <name type="scientific">Gossypium stocksii</name>
    <dbReference type="NCBI Taxonomy" id="47602"/>
    <lineage>
        <taxon>Eukaryota</taxon>
        <taxon>Viridiplantae</taxon>
        <taxon>Streptophyta</taxon>
        <taxon>Embryophyta</taxon>
        <taxon>Tracheophyta</taxon>
        <taxon>Spermatophyta</taxon>
        <taxon>Magnoliopsida</taxon>
        <taxon>eudicotyledons</taxon>
        <taxon>Gunneridae</taxon>
        <taxon>Pentapetalae</taxon>
        <taxon>rosids</taxon>
        <taxon>malvids</taxon>
        <taxon>Malvales</taxon>
        <taxon>Malvaceae</taxon>
        <taxon>Malvoideae</taxon>
        <taxon>Gossypium</taxon>
    </lineage>
</organism>
<gene>
    <name evidence="5" type="ORF">J1N35_030644</name>
</gene>
<comment type="caution">
    <text evidence="5">The sequence shown here is derived from an EMBL/GenBank/DDBJ whole genome shotgun (WGS) entry which is preliminary data.</text>
</comment>
<keyword evidence="4" id="KW-0472">Membrane</keyword>
<evidence type="ECO:0000256" key="3">
    <source>
        <dbReference type="ARBA" id="ARBA00022989"/>
    </source>
</evidence>
<evidence type="ECO:0000313" key="6">
    <source>
        <dbReference type="Proteomes" id="UP000828251"/>
    </source>
</evidence>
<dbReference type="Pfam" id="PF00854">
    <property type="entry name" value="PTR2"/>
    <property type="match status" value="1"/>
</dbReference>
<evidence type="ECO:0000313" key="5">
    <source>
        <dbReference type="EMBL" id="KAH1065657.1"/>
    </source>
</evidence>
<evidence type="ECO:0000256" key="4">
    <source>
        <dbReference type="ARBA" id="ARBA00023136"/>
    </source>
</evidence>
<evidence type="ECO:0000256" key="2">
    <source>
        <dbReference type="ARBA" id="ARBA00022692"/>
    </source>
</evidence>
<keyword evidence="3" id="KW-1133">Transmembrane helix</keyword>
<sequence>MIFANVFLKVASIASLIEFSTTPILFLLKPCCRGALEIVKYQESDYVIRFLKGLAKTHSLEEAEENPPHRADEPQICAAFRQLQKSPWKWLTKPTPPRSFEDIGFRLVNLIVWRSTNKAWNWAFDACRIAVLVSIVALSMGKSLYHNNVPVGSPLLRVIQVFVVAIRNRKLPQLGMGDELHEVVGLHNEILPITDQFR</sequence>
<comment type="subcellular location">
    <subcellularLocation>
        <location evidence="1">Membrane</location>
        <topology evidence="1">Multi-pass membrane protein</topology>
    </subcellularLocation>
</comment>
<dbReference type="InterPro" id="IPR036259">
    <property type="entry name" value="MFS_trans_sf"/>
</dbReference>
<dbReference type="Gene3D" id="1.20.1250.20">
    <property type="entry name" value="MFS general substrate transporter like domains"/>
    <property type="match status" value="1"/>
</dbReference>
<name>A0A9D3V061_9ROSI</name>
<dbReference type="AlphaFoldDB" id="A0A9D3V061"/>
<dbReference type="InterPro" id="IPR000109">
    <property type="entry name" value="POT_fam"/>
</dbReference>
<dbReference type="Proteomes" id="UP000828251">
    <property type="component" value="Unassembled WGS sequence"/>
</dbReference>
<dbReference type="GO" id="GO:0016020">
    <property type="term" value="C:membrane"/>
    <property type="evidence" value="ECO:0007669"/>
    <property type="project" value="UniProtKB-SubCell"/>
</dbReference>
<proteinExistence type="predicted"/>
<accession>A0A9D3V061</accession>
<dbReference type="EMBL" id="JAIQCV010000009">
    <property type="protein sequence ID" value="KAH1065657.1"/>
    <property type="molecule type" value="Genomic_DNA"/>
</dbReference>
<reference evidence="5 6" key="1">
    <citation type="journal article" date="2021" name="Plant Biotechnol. J.">
        <title>Multi-omics assisted identification of the key and species-specific regulatory components of drought-tolerant mechanisms in Gossypium stocksii.</title>
        <authorList>
            <person name="Yu D."/>
            <person name="Ke L."/>
            <person name="Zhang D."/>
            <person name="Wu Y."/>
            <person name="Sun Y."/>
            <person name="Mei J."/>
            <person name="Sun J."/>
            <person name="Sun Y."/>
        </authorList>
    </citation>
    <scope>NUCLEOTIDE SEQUENCE [LARGE SCALE GENOMIC DNA]</scope>
    <source>
        <strain evidence="6">cv. E1</strain>
        <tissue evidence="5">Leaf</tissue>
    </source>
</reference>
<dbReference type="OrthoDB" id="8904098at2759"/>
<keyword evidence="2" id="KW-0812">Transmembrane</keyword>